<dbReference type="InterPro" id="IPR027417">
    <property type="entry name" value="P-loop_NTPase"/>
</dbReference>
<dbReference type="InterPro" id="IPR036390">
    <property type="entry name" value="WH_DNA-bd_sf"/>
</dbReference>
<dbReference type="Pfam" id="PF23282">
    <property type="entry name" value="WHD_ROQ1"/>
    <property type="match status" value="1"/>
</dbReference>
<dbReference type="AlphaFoldDB" id="A8BNT6"/>
<keyword evidence="1" id="KW-0433">Leucine-rich repeat</keyword>
<dbReference type="PANTHER" id="PTHR11017:SF385">
    <property type="entry name" value="DISEASE RESISTANCE PROTEIN (TIR-NBS-LRR CLASS)-RELATED"/>
    <property type="match status" value="1"/>
</dbReference>
<dbReference type="InterPro" id="IPR042197">
    <property type="entry name" value="Apaf_helical"/>
</dbReference>
<dbReference type="InterPro" id="IPR044974">
    <property type="entry name" value="Disease_R_plants"/>
</dbReference>
<evidence type="ECO:0000256" key="1">
    <source>
        <dbReference type="ARBA" id="ARBA00022614"/>
    </source>
</evidence>
<feature type="non-terminal residue" evidence="4">
    <location>
        <position position="1"/>
    </location>
</feature>
<proteinExistence type="predicted"/>
<dbReference type="GO" id="GO:0006952">
    <property type="term" value="P:defense response"/>
    <property type="evidence" value="ECO:0007669"/>
    <property type="project" value="InterPro"/>
</dbReference>
<dbReference type="Gene3D" id="3.40.50.300">
    <property type="entry name" value="P-loop containing nucleotide triphosphate hydrolases"/>
    <property type="match status" value="1"/>
</dbReference>
<dbReference type="PANTHER" id="PTHR11017">
    <property type="entry name" value="LEUCINE-RICH REPEAT-CONTAINING PROTEIN"/>
    <property type="match status" value="1"/>
</dbReference>
<sequence>TLAKHIYNKTFRNFDGSSFLSNIREQASVHMGLVRLQKQLLNDILGKHKDAINHVDRGSTLIKQRLKDRKVLIILDDVDHRDQLNALMGELNWFGSRSRIIITSRDEQVLTVGQVNDSNVYKLEGLDDDQSFELFSMHAFKKNQPPDDYLQLSRKVVSYAGGLPLTLEVLGSSLCGIRGKKEWESTLQKLKEIPPDEVLCKLKISYNGLDVKEKAMFLDIACFFIGLNKELAVDIWEACDFYPDIGLKVLVQKSLVRIDDNDKLVMHDQL</sequence>
<dbReference type="Pfam" id="PF00931">
    <property type="entry name" value="NB-ARC"/>
    <property type="match status" value="1"/>
</dbReference>
<dbReference type="InterPro" id="IPR058192">
    <property type="entry name" value="WHD_ROQ1-like"/>
</dbReference>
<dbReference type="Gene3D" id="1.10.8.430">
    <property type="entry name" value="Helical domain of apoptotic protease-activating factors"/>
    <property type="match status" value="1"/>
</dbReference>
<protein>
    <submittedName>
        <fullName evidence="4">NBS-containing resistance-like protein</fullName>
    </submittedName>
</protein>
<dbReference type="EMBL" id="EF653107">
    <property type="protein sequence ID" value="ABV30876.1"/>
    <property type="molecule type" value="Genomic_DNA"/>
</dbReference>
<evidence type="ECO:0000259" key="2">
    <source>
        <dbReference type="Pfam" id="PF00931"/>
    </source>
</evidence>
<dbReference type="PRINTS" id="PR00364">
    <property type="entry name" value="DISEASERSIST"/>
</dbReference>
<reference evidence="4" key="1">
    <citation type="submission" date="2007-06" db="EMBL/GenBank/DDBJ databases">
        <authorList>
            <person name="Pilotti M."/>
            <person name="Brunetti A."/>
            <person name="Lumia V."/>
            <person name="Tizzani L."/>
            <person name="Gervasi F."/>
        </authorList>
    </citation>
    <scope>NUCLEOTIDE SEQUENCE</scope>
    <source>
        <strain evidence="4">F2T.24</strain>
    </source>
</reference>
<dbReference type="SUPFAM" id="SSF46785">
    <property type="entry name" value="Winged helix' DNA-binding domain"/>
    <property type="match status" value="1"/>
</dbReference>
<feature type="non-terminal residue" evidence="4">
    <location>
        <position position="270"/>
    </location>
</feature>
<accession>A8BNT6</accession>
<dbReference type="InterPro" id="IPR002182">
    <property type="entry name" value="NB-ARC"/>
</dbReference>
<feature type="domain" description="Disease resistance protein Roq1-like winged-helix" evidence="3">
    <location>
        <begin position="210"/>
        <end position="269"/>
    </location>
</feature>
<organism evidence="4">
    <name type="scientific">Platanus acerifolia</name>
    <name type="common">London plane tree</name>
    <dbReference type="NCBI Taxonomy" id="140101"/>
    <lineage>
        <taxon>Eukaryota</taxon>
        <taxon>Viridiplantae</taxon>
        <taxon>Streptophyta</taxon>
        <taxon>Embryophyta</taxon>
        <taxon>Tracheophyta</taxon>
        <taxon>Spermatophyta</taxon>
        <taxon>Magnoliopsida</taxon>
        <taxon>Proteales</taxon>
        <taxon>Platanaceae</taxon>
        <taxon>Platanus</taxon>
    </lineage>
</organism>
<dbReference type="SUPFAM" id="SSF52540">
    <property type="entry name" value="P-loop containing nucleoside triphosphate hydrolases"/>
    <property type="match status" value="1"/>
</dbReference>
<evidence type="ECO:0000313" key="4">
    <source>
        <dbReference type="EMBL" id="ABV30876.1"/>
    </source>
</evidence>
<evidence type="ECO:0000259" key="3">
    <source>
        <dbReference type="Pfam" id="PF23282"/>
    </source>
</evidence>
<feature type="domain" description="NB-ARC" evidence="2">
    <location>
        <begin position="1"/>
        <end position="143"/>
    </location>
</feature>
<name>A8BNT6_PLAAC</name>
<dbReference type="GO" id="GO:0043531">
    <property type="term" value="F:ADP binding"/>
    <property type="evidence" value="ECO:0007669"/>
    <property type="project" value="InterPro"/>
</dbReference>